<comment type="similarity">
    <text evidence="1">Belongs to the TIP41 family.</text>
</comment>
<dbReference type="GO" id="GO:0031929">
    <property type="term" value="P:TOR signaling"/>
    <property type="evidence" value="ECO:0007669"/>
    <property type="project" value="TreeGrafter"/>
</dbReference>
<evidence type="ECO:0000313" key="3">
    <source>
        <dbReference type="EMBL" id="CAG4645594.1"/>
    </source>
</evidence>
<evidence type="ECO:0000256" key="1">
    <source>
        <dbReference type="ARBA" id="ARBA00006658"/>
    </source>
</evidence>
<gene>
    <name evidence="3" type="primary">EOG090X07SL</name>
</gene>
<sequence>MVFPENVLRIQHNSGFGIEFNALDALKQVSDKEDTVKVAVAEAWKESRLEEMIGKEVAHPFDWTFTSDYKGTLFTNGEKSLEISPTDLRIDMDKLRVKEQILFYDEIHLYEDELADHGCTSFTVKVRVMPSGFFALQRLYVRVDDVIIRINDTRIHYEQGKNYMVREFTSKESRTKDLKVPRVFWGDPNEVGQFLSPVRSEFEVLQFHS</sequence>
<protein>
    <recommendedName>
        <fullName evidence="2">TIP41-like protein</fullName>
    </recommendedName>
</protein>
<dbReference type="InterPro" id="IPR007303">
    <property type="entry name" value="TIP41-like"/>
</dbReference>
<dbReference type="GO" id="GO:0005829">
    <property type="term" value="C:cytosol"/>
    <property type="evidence" value="ECO:0007669"/>
    <property type="project" value="TreeGrafter"/>
</dbReference>
<dbReference type="Pfam" id="PF04176">
    <property type="entry name" value="TIP41"/>
    <property type="match status" value="1"/>
</dbReference>
<organism evidence="3">
    <name type="scientific">Lynceus sp. MCZ IZ 141354</name>
    <dbReference type="NCBI Taxonomy" id="1930659"/>
    <lineage>
        <taxon>Eukaryota</taxon>
        <taxon>Metazoa</taxon>
        <taxon>Ecdysozoa</taxon>
        <taxon>Arthropoda</taxon>
        <taxon>Crustacea</taxon>
        <taxon>Branchiopoda</taxon>
        <taxon>Diplostraca</taxon>
        <taxon>Laevicaudata</taxon>
        <taxon>Lynceidae</taxon>
        <taxon>Lynceus</taxon>
    </lineage>
</organism>
<dbReference type="AlphaFoldDB" id="A0A9N6WR88"/>
<dbReference type="InterPro" id="IPR051330">
    <property type="entry name" value="Phosphatase_reg/MetRdx"/>
</dbReference>
<dbReference type="EMBL" id="OC988939">
    <property type="protein sequence ID" value="CAG4645594.1"/>
    <property type="molecule type" value="Genomic_DNA"/>
</dbReference>
<reference evidence="3" key="1">
    <citation type="submission" date="2021-04" db="EMBL/GenBank/DDBJ databases">
        <authorList>
            <person name="Cornetti L."/>
        </authorList>
    </citation>
    <scope>NUCLEOTIDE SEQUENCE</scope>
</reference>
<dbReference type="PANTHER" id="PTHR21021:SF16">
    <property type="entry name" value="TIP41-LIKE PROTEIN"/>
    <property type="match status" value="1"/>
</dbReference>
<evidence type="ECO:0000256" key="2">
    <source>
        <dbReference type="ARBA" id="ARBA00018951"/>
    </source>
</evidence>
<dbReference type="PANTHER" id="PTHR21021">
    <property type="entry name" value="GAF/PUTATIVE CYTOSKELETAL PROTEIN"/>
    <property type="match status" value="1"/>
</dbReference>
<accession>A0A9N6WR88</accession>
<name>A0A9N6WR88_9CRUS</name>
<proteinExistence type="inferred from homology"/>